<feature type="domain" description="Tyr recombinase" evidence="4">
    <location>
        <begin position="219"/>
        <end position="393"/>
    </location>
</feature>
<dbReference type="PROSITE" id="PS51898">
    <property type="entry name" value="TYR_RECOMBINASE"/>
    <property type="match status" value="1"/>
</dbReference>
<dbReference type="InterPro" id="IPR035386">
    <property type="entry name" value="Arm-DNA-bind_5"/>
</dbReference>
<dbReference type="GO" id="GO:0015074">
    <property type="term" value="P:DNA integration"/>
    <property type="evidence" value="ECO:0007669"/>
    <property type="project" value="InterPro"/>
</dbReference>
<keyword evidence="3" id="KW-0233">DNA recombination</keyword>
<dbReference type="PANTHER" id="PTHR30349">
    <property type="entry name" value="PHAGE INTEGRASE-RELATED"/>
    <property type="match status" value="1"/>
</dbReference>
<evidence type="ECO:0000313" key="6">
    <source>
        <dbReference type="Proteomes" id="UP000294527"/>
    </source>
</evidence>
<dbReference type="Pfam" id="PF00589">
    <property type="entry name" value="Phage_integrase"/>
    <property type="match status" value="1"/>
</dbReference>
<dbReference type="InterPro" id="IPR050090">
    <property type="entry name" value="Tyrosine_recombinase_XerCD"/>
</dbReference>
<sequence length="410" mass="47408">MRSTFKVLFYVKKGSEKPNGNLPLMCRLTVDGEIKQFSCKMDVPLRLWNVKNNRASGKSVEAQRINLAVDKIRVEVNRRYQELMQTDGYVTAAKLKDAYLGIGVKQETLLKLFEQHNAEFAKKVGHSRAQGTFRRYQTVCSHIREFLPHTYKREDIPLKELNLTFINDFEYFLRTKKKCRTNTVWGYMIVLKHIVSIARNDGRLPFNPFAGYINSPESVNRGYLTQKEIQTLMDALMKNTYHELVRDLFVFSVFTGLAYSDVKNLTADRLQTFFDGNLWIITRRKKTNTESNIRLLDVPKRIIEKYRGLTKDGCVFPVPSNGSYNKILKEIGKQCGFKVRLTYHVARHTNATTVLLSHGVPIETVSRLLGHTNIKTTPIYAKITVQKISQDMETLSYKLEEMEKNICRAI</sequence>
<dbReference type="InterPro" id="IPR013762">
    <property type="entry name" value="Integrase-like_cat_sf"/>
</dbReference>
<evidence type="ECO:0000313" key="5">
    <source>
        <dbReference type="EMBL" id="TDA76612.1"/>
    </source>
</evidence>
<dbReference type="Proteomes" id="UP000294527">
    <property type="component" value="Unassembled WGS sequence"/>
</dbReference>
<organism evidence="5 6">
    <name type="scientific">Phocaeicola dorei</name>
    <dbReference type="NCBI Taxonomy" id="357276"/>
    <lineage>
        <taxon>Bacteria</taxon>
        <taxon>Pseudomonadati</taxon>
        <taxon>Bacteroidota</taxon>
        <taxon>Bacteroidia</taxon>
        <taxon>Bacteroidales</taxon>
        <taxon>Bacteroidaceae</taxon>
        <taxon>Phocaeicola</taxon>
    </lineage>
</organism>
<comment type="caution">
    <text evidence="5">The sequence shown here is derived from an EMBL/GenBank/DDBJ whole genome shotgun (WGS) entry which is preliminary data.</text>
</comment>
<gene>
    <name evidence="5" type="ORF">E1I98_09725</name>
</gene>
<keyword evidence="2" id="KW-0238">DNA-binding</keyword>
<dbReference type="AlphaFoldDB" id="A0A4R4GIJ2"/>
<dbReference type="GO" id="GO:0003677">
    <property type="term" value="F:DNA binding"/>
    <property type="evidence" value="ECO:0007669"/>
    <property type="project" value="UniProtKB-KW"/>
</dbReference>
<reference evidence="5 6" key="1">
    <citation type="journal article" date="2019" name="Nat. Microbiol.">
        <title>Genomic variation and strain-specific functional adaptation in the human gut microbiome during early life.</title>
        <authorList>
            <person name="Vatanen T."/>
            <person name="Plichta D.R."/>
            <person name="Somani J."/>
            <person name="Munch P.C."/>
            <person name="Arthur T.D."/>
            <person name="Hall A.B."/>
            <person name="Rudolf S."/>
            <person name="Oakeley E.J."/>
            <person name="Ke X."/>
            <person name="Young R.A."/>
            <person name="Haiser H.J."/>
            <person name="Kolde R."/>
            <person name="Yassour M."/>
            <person name="Luopajarvi K."/>
            <person name="Siljander H."/>
            <person name="Virtanen S.M."/>
            <person name="Ilonen J."/>
            <person name="Uibo R."/>
            <person name="Tillmann V."/>
            <person name="Mokurov S."/>
            <person name="Dorshakova N."/>
            <person name="Porter J.A."/>
            <person name="McHardy A.C."/>
            <person name="Lahdesmaki H."/>
            <person name="Vlamakis H."/>
            <person name="Huttenhower C."/>
            <person name="Knip M."/>
            <person name="Xavier R.J."/>
        </authorList>
    </citation>
    <scope>NUCLEOTIDE SEQUENCE [LARGE SCALE GENOMIC DNA]</scope>
    <source>
        <strain evidence="5 6">RJX1047</strain>
    </source>
</reference>
<dbReference type="InterPro" id="IPR010998">
    <property type="entry name" value="Integrase_recombinase_N"/>
</dbReference>
<dbReference type="EMBL" id="SLTU01000001">
    <property type="protein sequence ID" value="TDA76612.1"/>
    <property type="molecule type" value="Genomic_DNA"/>
</dbReference>
<dbReference type="Gene3D" id="1.10.150.130">
    <property type="match status" value="1"/>
</dbReference>
<dbReference type="PANTHER" id="PTHR30349:SF64">
    <property type="entry name" value="PROPHAGE INTEGRASE INTD-RELATED"/>
    <property type="match status" value="1"/>
</dbReference>
<dbReference type="Pfam" id="PF17293">
    <property type="entry name" value="Arm-DNA-bind_5"/>
    <property type="match status" value="1"/>
</dbReference>
<dbReference type="RefSeq" id="WP_132140612.1">
    <property type="nucleotide sequence ID" value="NZ_JADNBX010000032.1"/>
</dbReference>
<evidence type="ECO:0000256" key="2">
    <source>
        <dbReference type="ARBA" id="ARBA00023125"/>
    </source>
</evidence>
<dbReference type="InterPro" id="IPR011010">
    <property type="entry name" value="DNA_brk_join_enz"/>
</dbReference>
<evidence type="ECO:0000256" key="3">
    <source>
        <dbReference type="ARBA" id="ARBA00023172"/>
    </source>
</evidence>
<accession>A0A4R4GIJ2</accession>
<proteinExistence type="inferred from homology"/>
<comment type="similarity">
    <text evidence="1">Belongs to the 'phage' integrase family.</text>
</comment>
<dbReference type="InterPro" id="IPR025269">
    <property type="entry name" value="SAM-like_dom"/>
</dbReference>
<evidence type="ECO:0000259" key="4">
    <source>
        <dbReference type="PROSITE" id="PS51898"/>
    </source>
</evidence>
<dbReference type="GO" id="GO:0006310">
    <property type="term" value="P:DNA recombination"/>
    <property type="evidence" value="ECO:0007669"/>
    <property type="project" value="UniProtKB-KW"/>
</dbReference>
<name>A0A4R4GIJ2_9BACT</name>
<dbReference type="Gene3D" id="1.10.443.10">
    <property type="entry name" value="Intergrase catalytic core"/>
    <property type="match status" value="1"/>
</dbReference>
<dbReference type="SUPFAM" id="SSF56349">
    <property type="entry name" value="DNA breaking-rejoining enzymes"/>
    <property type="match status" value="1"/>
</dbReference>
<dbReference type="Pfam" id="PF13102">
    <property type="entry name" value="Phage_int_SAM_5"/>
    <property type="match status" value="1"/>
</dbReference>
<dbReference type="CDD" id="cd01185">
    <property type="entry name" value="INTN1_C_like"/>
    <property type="match status" value="1"/>
</dbReference>
<protein>
    <submittedName>
        <fullName evidence="5">Site-specific integrase</fullName>
    </submittedName>
</protein>
<evidence type="ECO:0000256" key="1">
    <source>
        <dbReference type="ARBA" id="ARBA00008857"/>
    </source>
</evidence>
<dbReference type="InterPro" id="IPR002104">
    <property type="entry name" value="Integrase_catalytic"/>
</dbReference>